<proteinExistence type="predicted"/>
<protein>
    <submittedName>
        <fullName evidence="1">Uncharacterized protein</fullName>
    </submittedName>
</protein>
<sequence>MTLRQKLRKAAIIGGISAVVTVGGVNALRHNMNSVPENLRPTAIKVVRAYDITCCVA</sequence>
<comment type="caution">
    <text evidence="1">The sequence shown here is derived from an EMBL/GenBank/DDBJ whole genome shotgun (WGS) entry which is preliminary data.</text>
</comment>
<name>A0A8T3YMK9_9ARCH</name>
<accession>A0A8T3YMK9</accession>
<organism evidence="1 2">
    <name type="scientific">Candidatus Iainarchaeum sp</name>
    <dbReference type="NCBI Taxonomy" id="3101447"/>
    <lineage>
        <taxon>Archaea</taxon>
        <taxon>Candidatus Iainarchaeota</taxon>
        <taxon>Candidatus Iainarchaeia</taxon>
        <taxon>Candidatus Iainarchaeales</taxon>
        <taxon>Candidatus Iainarchaeaceae</taxon>
        <taxon>Candidatus Iainarchaeum</taxon>
    </lineage>
</organism>
<evidence type="ECO:0000313" key="1">
    <source>
        <dbReference type="EMBL" id="MBI4210960.1"/>
    </source>
</evidence>
<dbReference type="EMBL" id="JACQPB010000055">
    <property type="protein sequence ID" value="MBI4210960.1"/>
    <property type="molecule type" value="Genomic_DNA"/>
</dbReference>
<gene>
    <name evidence="1" type="ORF">HY544_05670</name>
</gene>
<evidence type="ECO:0000313" key="2">
    <source>
        <dbReference type="Proteomes" id="UP000732298"/>
    </source>
</evidence>
<dbReference type="AlphaFoldDB" id="A0A8T3YMK9"/>
<reference evidence="1" key="1">
    <citation type="submission" date="2020-07" db="EMBL/GenBank/DDBJ databases">
        <title>Huge and variable diversity of episymbiotic CPR bacteria and DPANN archaea in groundwater ecosystems.</title>
        <authorList>
            <person name="He C.Y."/>
            <person name="Keren R."/>
            <person name="Whittaker M."/>
            <person name="Farag I.F."/>
            <person name="Doudna J."/>
            <person name="Cate J.H.D."/>
            <person name="Banfield J.F."/>
        </authorList>
    </citation>
    <scope>NUCLEOTIDE SEQUENCE</scope>
    <source>
        <strain evidence="1">NC_groundwater_1296_Ag_S-0.2um_52_80</strain>
    </source>
</reference>
<dbReference type="Proteomes" id="UP000732298">
    <property type="component" value="Unassembled WGS sequence"/>
</dbReference>